<organism evidence="1">
    <name type="scientific">Vibrio cholerae (strain MO10)</name>
    <dbReference type="NCBI Taxonomy" id="345072"/>
    <lineage>
        <taxon>Bacteria</taxon>
        <taxon>Pseudomonadati</taxon>
        <taxon>Pseudomonadota</taxon>
        <taxon>Gammaproteobacteria</taxon>
        <taxon>Vibrionales</taxon>
        <taxon>Vibrionaceae</taxon>
        <taxon>Vibrio</taxon>
    </lineage>
</organism>
<protein>
    <submittedName>
        <fullName evidence="1">Uncharacterized protein</fullName>
    </submittedName>
</protein>
<dbReference type="HOGENOM" id="CLU_3259486_0_0_6"/>
<name>A0A0X1L1Z1_VIBCO</name>
<dbReference type="Proteomes" id="UP000004687">
    <property type="component" value="Unassembled WGS sequence"/>
</dbReference>
<proteinExistence type="predicted"/>
<dbReference type="EMBL" id="DS990137">
    <property type="protein sequence ID" value="EET24531.1"/>
    <property type="molecule type" value="Genomic_DNA"/>
</dbReference>
<reference evidence="1" key="1">
    <citation type="submission" date="2005-09" db="EMBL/GenBank/DDBJ databases">
        <title>Annotation of Vibrio cholerae MO10.</title>
        <authorList>
            <person name="Colwell R."/>
            <person name="Grim C.J."/>
            <person name="Young S."/>
            <person name="Jaffe D."/>
            <person name="Gnerre S."/>
            <person name="Berlin A."/>
            <person name="Heiman D."/>
            <person name="Hepburn T."/>
            <person name="Shea T."/>
            <person name="Sykes S."/>
            <person name="Yandava C."/>
            <person name="Alvarado L."/>
            <person name="Kodira C."/>
            <person name="Borodovsky M."/>
            <person name="Heidelberg J."/>
            <person name="Lander E."/>
            <person name="Galagan J."/>
            <person name="Nusbaum C."/>
            <person name="Birren B."/>
        </authorList>
    </citation>
    <scope>NUCLEOTIDE SEQUENCE [LARGE SCALE GENOMIC DNA]</scope>
    <source>
        <strain evidence="1">MO10</strain>
    </source>
</reference>
<evidence type="ECO:0000313" key="1">
    <source>
        <dbReference type="EMBL" id="EET24531.1"/>
    </source>
</evidence>
<gene>
    <name evidence="1" type="ORF">VchoM_02558</name>
</gene>
<reference evidence="1" key="2">
    <citation type="submission" date="2008-07" db="EMBL/GenBank/DDBJ databases">
        <authorList>
            <consortium name="Broad Institute Genome Sequencing Platform"/>
            <person name="Colwell R."/>
            <person name="Grim C.J."/>
            <person name="Young S."/>
            <person name="Jaffe D."/>
            <person name="Gnerre S."/>
            <person name="Berlin A."/>
            <person name="Heiman D."/>
            <person name="Hepburn T."/>
            <person name="Shea T."/>
            <person name="Sykes S."/>
            <person name="Alvarado L."/>
            <person name="Kodira C."/>
            <person name="Heidelberg J."/>
            <person name="Lander E."/>
            <person name="Galagan J."/>
            <person name="Nusbaum C."/>
            <person name="Birren B."/>
        </authorList>
    </citation>
    <scope>NUCLEOTIDE SEQUENCE [LARGE SCALE GENOMIC DNA]</scope>
    <source>
        <strain evidence="1">MO10</strain>
    </source>
</reference>
<dbReference type="AlphaFoldDB" id="A0A0X1L1Z1"/>
<sequence>MGIDEENRDALSLFVIERVRLPAPEQSFAFAELTVASSELEF</sequence>
<accession>A0A0X1L1Z1</accession>